<evidence type="ECO:0000256" key="4">
    <source>
        <dbReference type="ARBA" id="ARBA00023163"/>
    </source>
</evidence>
<keyword evidence="9" id="KW-1185">Reference proteome</keyword>
<evidence type="ECO:0000256" key="2">
    <source>
        <dbReference type="ARBA" id="ARBA00023015"/>
    </source>
</evidence>
<dbReference type="GO" id="GO:0045944">
    <property type="term" value="P:positive regulation of transcription by RNA polymerase II"/>
    <property type="evidence" value="ECO:0007669"/>
    <property type="project" value="TreeGrafter"/>
</dbReference>
<dbReference type="GO" id="GO:0006351">
    <property type="term" value="P:DNA-templated transcription"/>
    <property type="evidence" value="ECO:0007669"/>
    <property type="project" value="InterPro"/>
</dbReference>
<dbReference type="EMBL" id="CABFWN010000004">
    <property type="protein sequence ID" value="VUG19166.1"/>
    <property type="molecule type" value="Genomic_DNA"/>
</dbReference>
<dbReference type="Gene3D" id="4.10.240.10">
    <property type="entry name" value="Zn(2)-C6 fungal-type DNA-binding domain"/>
    <property type="match status" value="1"/>
</dbReference>
<keyword evidence="1" id="KW-0479">Metal-binding</keyword>
<dbReference type="PROSITE" id="PS00463">
    <property type="entry name" value="ZN2_CY6_FUNGAL_1"/>
    <property type="match status" value="1"/>
</dbReference>
<dbReference type="GO" id="GO:0008270">
    <property type="term" value="F:zinc ion binding"/>
    <property type="evidence" value="ECO:0007669"/>
    <property type="project" value="InterPro"/>
</dbReference>
<dbReference type="CDD" id="cd00067">
    <property type="entry name" value="GAL4"/>
    <property type="match status" value="1"/>
</dbReference>
<sequence>MADGIKKSRRRRPPFSCVHCRKRKVKCDRGRPTCMRCRKSNVECVYDGPADWSHIDQSSVKSSHELSSLQALGIHELSKTPVGFFDVSSSKTSSRFENYKPIQFQSAINGQQRSMISNGSLPERSIPVSSVNSPASFHSENIREYNFVTRDPVPNTPMTVVSNIKSGPGGSLPSTTVVSNAGFVASTSPSVSDPSLKFPTGGNFSQKLPPSLPMVPQVTSGSVVPLPVAPLPQIVSSPYSKSYLFCPVNGVSSGMNDNAAQKRKRLTDQESNDRISLVLDEFGKNILTIGIKKNRMGAFGSFKMGILWKRDPLMNTMFAKFRLMKKKVEAKVVAEPNPFPKKSSGYLSGLKNLERQVKLRKRMSKQKYMVKDDKDLEDMMASLFPPQDVLNWHLNRFFRYIYPLCPIFDEYIVLMYTKRIVVYGSNSVGDSSVHLEINTKLDLVRAATLLLILRLSYISVYLETETSNPSSPKYDQKILTNPIEANTMTLARMVLERVNFLRKTSLEDMQLLLLIRLYQIVAPEDGDGGNYGDGCIFVGVLVSTAVSIGLNRKIDNVVKTDTFARTADSFHNLWDKLWITCMEMDLEMSLVYGKKPYINIDDWDTPFPSSDIKNANLQDFYADKYSIDRLSKFMRIYNELYPLVSSLHRLREPPSIEHVMLQINSVTKLCNELYPVSLQEGYLTAGVFSLDVINSIKSILVIYPFIINVQYYLLLHFESTDQFDKFLTVFNQAIDNVLYALQISVGAFVRIFTTMSAHALMLNAYIIQAVNKIIYILLSFSVHVRLASYRVESQISKEGDRMYSEVRESQEKLKKQFESLRENIFEIMKLANKCPAFSLEHYYTSFRSYGNCKCLIGWTKQGGKPIFDFEDPSWLEHSNLIERFSYEQVQSINKRMEKFLSLDSCVNLSQMTRRWTSNPESNTFKFKDFCPKIDASGKIVLNTGMLNYKNSNNENMGMKMEHAFSGNESGSSLLSEKQDKTSDNDESILGTLTSADPSFEGLESADNWLQIPDLVDSLDIMSEFGML</sequence>
<keyword evidence="2" id="KW-0805">Transcription regulation</keyword>
<feature type="compositionally biased region" description="Low complexity" evidence="6">
    <location>
        <begin position="965"/>
        <end position="975"/>
    </location>
</feature>
<gene>
    <name evidence="8" type="ORF">DEBR0S4_12090G</name>
</gene>
<dbReference type="InterPro" id="IPR007219">
    <property type="entry name" value="XnlR_reg_dom"/>
</dbReference>
<dbReference type="InterPro" id="IPR001138">
    <property type="entry name" value="Zn2Cys6_DnaBD"/>
</dbReference>
<dbReference type="InterPro" id="IPR050675">
    <property type="entry name" value="OAF3"/>
</dbReference>
<reference evidence="8 9" key="1">
    <citation type="submission" date="2019-07" db="EMBL/GenBank/DDBJ databases">
        <authorList>
            <person name="Friedrich A."/>
            <person name="Schacherer J."/>
        </authorList>
    </citation>
    <scope>NUCLEOTIDE SEQUENCE [LARGE SCALE GENOMIC DNA]</scope>
</reference>
<evidence type="ECO:0000313" key="8">
    <source>
        <dbReference type="EMBL" id="VUG19166.1"/>
    </source>
</evidence>
<dbReference type="CDD" id="cd12148">
    <property type="entry name" value="fungal_TF_MHR"/>
    <property type="match status" value="1"/>
</dbReference>
<evidence type="ECO:0000256" key="5">
    <source>
        <dbReference type="ARBA" id="ARBA00023242"/>
    </source>
</evidence>
<dbReference type="PROSITE" id="PS50048">
    <property type="entry name" value="ZN2_CY6_FUNGAL_2"/>
    <property type="match status" value="1"/>
</dbReference>
<dbReference type="Pfam" id="PF00172">
    <property type="entry name" value="Zn_clus"/>
    <property type="match status" value="1"/>
</dbReference>
<name>A0A7D9H154_DEKBR</name>
<feature type="domain" description="Zn(2)-C6 fungal-type" evidence="7">
    <location>
        <begin position="16"/>
        <end position="46"/>
    </location>
</feature>
<dbReference type="Pfam" id="PF04082">
    <property type="entry name" value="Fungal_trans"/>
    <property type="match status" value="1"/>
</dbReference>
<evidence type="ECO:0000256" key="6">
    <source>
        <dbReference type="SAM" id="MobiDB-lite"/>
    </source>
</evidence>
<dbReference type="GO" id="GO:0000978">
    <property type="term" value="F:RNA polymerase II cis-regulatory region sequence-specific DNA binding"/>
    <property type="evidence" value="ECO:0007669"/>
    <property type="project" value="TreeGrafter"/>
</dbReference>
<evidence type="ECO:0000313" key="9">
    <source>
        <dbReference type="Proteomes" id="UP000478008"/>
    </source>
</evidence>
<dbReference type="SMART" id="SM00906">
    <property type="entry name" value="Fungal_trans"/>
    <property type="match status" value="1"/>
</dbReference>
<keyword evidence="5" id="KW-0539">Nucleus</keyword>
<organism evidence="8 9">
    <name type="scientific">Dekkera bruxellensis</name>
    <name type="common">Brettanomyces custersii</name>
    <dbReference type="NCBI Taxonomy" id="5007"/>
    <lineage>
        <taxon>Eukaryota</taxon>
        <taxon>Fungi</taxon>
        <taxon>Dikarya</taxon>
        <taxon>Ascomycota</taxon>
        <taxon>Saccharomycotina</taxon>
        <taxon>Pichiomycetes</taxon>
        <taxon>Pichiales</taxon>
        <taxon>Pichiaceae</taxon>
        <taxon>Brettanomyces</taxon>
    </lineage>
</organism>
<keyword evidence="4" id="KW-0804">Transcription</keyword>
<evidence type="ECO:0000259" key="7">
    <source>
        <dbReference type="PROSITE" id="PS50048"/>
    </source>
</evidence>
<dbReference type="PANTHER" id="PTHR31069:SF21">
    <property type="entry name" value="CHROMATIN STRUCTURE-REMODELING COMPLEX PROTEIN RSC3-RELATED"/>
    <property type="match status" value="1"/>
</dbReference>
<protein>
    <submittedName>
        <fullName evidence="8">DEBR0S4_12090g1_1</fullName>
    </submittedName>
</protein>
<dbReference type="InterPro" id="IPR036864">
    <property type="entry name" value="Zn2-C6_fun-type_DNA-bd_sf"/>
</dbReference>
<dbReference type="SUPFAM" id="SSF57701">
    <property type="entry name" value="Zn2/Cys6 DNA-binding domain"/>
    <property type="match status" value="1"/>
</dbReference>
<accession>A0A7D9H154</accession>
<dbReference type="GO" id="GO:0000981">
    <property type="term" value="F:DNA-binding transcription factor activity, RNA polymerase II-specific"/>
    <property type="evidence" value="ECO:0007669"/>
    <property type="project" value="InterPro"/>
</dbReference>
<dbReference type="Proteomes" id="UP000478008">
    <property type="component" value="Unassembled WGS sequence"/>
</dbReference>
<dbReference type="GO" id="GO:0005634">
    <property type="term" value="C:nucleus"/>
    <property type="evidence" value="ECO:0007669"/>
    <property type="project" value="TreeGrafter"/>
</dbReference>
<dbReference type="AlphaFoldDB" id="A0A7D9H154"/>
<proteinExistence type="predicted"/>
<dbReference type="SMART" id="SM00066">
    <property type="entry name" value="GAL4"/>
    <property type="match status" value="1"/>
</dbReference>
<keyword evidence="3" id="KW-0238">DNA-binding</keyword>
<evidence type="ECO:0000256" key="3">
    <source>
        <dbReference type="ARBA" id="ARBA00023125"/>
    </source>
</evidence>
<dbReference type="PANTHER" id="PTHR31069">
    <property type="entry name" value="OLEATE-ACTIVATED TRANSCRIPTION FACTOR 1-RELATED"/>
    <property type="match status" value="1"/>
</dbReference>
<feature type="region of interest" description="Disordered" evidence="6">
    <location>
        <begin position="962"/>
        <end position="995"/>
    </location>
</feature>
<evidence type="ECO:0000256" key="1">
    <source>
        <dbReference type="ARBA" id="ARBA00022723"/>
    </source>
</evidence>